<dbReference type="InterPro" id="IPR036380">
    <property type="entry name" value="Isochorismatase-like_sf"/>
</dbReference>
<proteinExistence type="predicted"/>
<evidence type="ECO:0000256" key="1">
    <source>
        <dbReference type="ARBA" id="ARBA00022801"/>
    </source>
</evidence>
<dbReference type="Gene3D" id="3.40.50.850">
    <property type="entry name" value="Isochorismatase-like"/>
    <property type="match status" value="1"/>
</dbReference>
<dbReference type="SUPFAM" id="SSF52499">
    <property type="entry name" value="Isochorismatase-like hydrolases"/>
    <property type="match status" value="1"/>
</dbReference>
<keyword evidence="4" id="KW-1185">Reference proteome</keyword>
<gene>
    <name evidence="3" type="ORF">G8759_17425</name>
</gene>
<protein>
    <submittedName>
        <fullName evidence="3">Cysteine hydrolase</fullName>
    </submittedName>
</protein>
<accession>A0A6G9APF6</accession>
<sequence length="206" mass="23010">MVTKNKDMNGNAPDSSPVALLIIDMINDLEFPGGETVLKPAVAAAKKIATLKKRAKELKIPVIYTNDNFGRWRSNFTEIVDHCLNDGVRGQRLVELLQPDHDDYIVLKPKHSVFYATTLDALLTYLQVEQLIITGINADVCVQFSANDAYMRDFDLHVPADCIASDSDIHTQTAIDYMERVLHADTTPSEKLNLDCLLERSPTLPL</sequence>
<dbReference type="Pfam" id="PF00857">
    <property type="entry name" value="Isochorismatase"/>
    <property type="match status" value="1"/>
</dbReference>
<dbReference type="InterPro" id="IPR050272">
    <property type="entry name" value="Isochorismatase-like_hydrls"/>
</dbReference>
<evidence type="ECO:0000313" key="4">
    <source>
        <dbReference type="Proteomes" id="UP000501802"/>
    </source>
</evidence>
<dbReference type="PANTHER" id="PTHR43540">
    <property type="entry name" value="PEROXYUREIDOACRYLATE/UREIDOACRYLATE AMIDOHYDROLASE-RELATED"/>
    <property type="match status" value="1"/>
</dbReference>
<reference evidence="3 4" key="1">
    <citation type="submission" date="2020-03" db="EMBL/GenBank/DDBJ databases">
        <authorList>
            <person name="Kim M.K."/>
        </authorList>
    </citation>
    <scope>NUCLEOTIDE SEQUENCE [LARGE SCALE GENOMIC DNA]</scope>
    <source>
        <strain evidence="3 4">BT328</strain>
    </source>
</reference>
<dbReference type="PANTHER" id="PTHR43540:SF6">
    <property type="entry name" value="ISOCHORISMATASE-LIKE DOMAIN-CONTAINING PROTEIN"/>
    <property type="match status" value="1"/>
</dbReference>
<dbReference type="EMBL" id="CP050063">
    <property type="protein sequence ID" value="QIP14268.1"/>
    <property type="molecule type" value="Genomic_DNA"/>
</dbReference>
<keyword evidence="1 3" id="KW-0378">Hydrolase</keyword>
<organism evidence="3 4">
    <name type="scientific">Spirosoma aureum</name>
    <dbReference type="NCBI Taxonomy" id="2692134"/>
    <lineage>
        <taxon>Bacteria</taxon>
        <taxon>Pseudomonadati</taxon>
        <taxon>Bacteroidota</taxon>
        <taxon>Cytophagia</taxon>
        <taxon>Cytophagales</taxon>
        <taxon>Cytophagaceae</taxon>
        <taxon>Spirosoma</taxon>
    </lineage>
</organism>
<evidence type="ECO:0000313" key="3">
    <source>
        <dbReference type="EMBL" id="QIP14268.1"/>
    </source>
</evidence>
<dbReference type="KEGG" id="spib:G8759_17425"/>
<dbReference type="InterPro" id="IPR000868">
    <property type="entry name" value="Isochorismatase-like_dom"/>
</dbReference>
<dbReference type="AlphaFoldDB" id="A0A6G9APF6"/>
<name>A0A6G9APF6_9BACT</name>
<dbReference type="CDD" id="cd00431">
    <property type="entry name" value="cysteine_hydrolases"/>
    <property type="match status" value="1"/>
</dbReference>
<dbReference type="RefSeq" id="WP_167210135.1">
    <property type="nucleotide sequence ID" value="NZ_CP050063.1"/>
</dbReference>
<feature type="domain" description="Isochorismatase-like" evidence="2">
    <location>
        <begin position="19"/>
        <end position="179"/>
    </location>
</feature>
<dbReference type="Proteomes" id="UP000501802">
    <property type="component" value="Chromosome"/>
</dbReference>
<evidence type="ECO:0000259" key="2">
    <source>
        <dbReference type="Pfam" id="PF00857"/>
    </source>
</evidence>
<dbReference type="GO" id="GO:0016787">
    <property type="term" value="F:hydrolase activity"/>
    <property type="evidence" value="ECO:0007669"/>
    <property type="project" value="UniProtKB-KW"/>
</dbReference>